<dbReference type="AlphaFoldDB" id="A0A6A6F7T2"/>
<dbReference type="PROSITE" id="PS51194">
    <property type="entry name" value="HELICASE_CTER"/>
    <property type="match status" value="1"/>
</dbReference>
<dbReference type="InterPro" id="IPR011709">
    <property type="entry name" value="DEAD-box_helicase_OB_fold"/>
</dbReference>
<dbReference type="Proteomes" id="UP000799539">
    <property type="component" value="Unassembled WGS sequence"/>
</dbReference>
<dbReference type="InterPro" id="IPR007502">
    <property type="entry name" value="Helicase-assoc_dom"/>
</dbReference>
<dbReference type="Pfam" id="PF21010">
    <property type="entry name" value="HA2_C"/>
    <property type="match status" value="1"/>
</dbReference>
<dbReference type="GO" id="GO:0071013">
    <property type="term" value="C:catalytic step 2 spliceosome"/>
    <property type="evidence" value="ECO:0007669"/>
    <property type="project" value="TreeGrafter"/>
</dbReference>
<dbReference type="FunFam" id="3.40.50.300:FF:000767">
    <property type="entry name" value="Putative ATP-dependent RNA helicase DHX35"/>
    <property type="match status" value="1"/>
</dbReference>
<comment type="catalytic activity">
    <reaction evidence="7">
        <text>ATP + H2O = ADP + phosphate + H(+)</text>
        <dbReference type="Rhea" id="RHEA:13065"/>
        <dbReference type="ChEBI" id="CHEBI:15377"/>
        <dbReference type="ChEBI" id="CHEBI:15378"/>
        <dbReference type="ChEBI" id="CHEBI:30616"/>
        <dbReference type="ChEBI" id="CHEBI:43474"/>
        <dbReference type="ChEBI" id="CHEBI:456216"/>
        <dbReference type="EC" id="3.6.4.13"/>
    </reaction>
</comment>
<keyword evidence="11" id="KW-1185">Reference proteome</keyword>
<dbReference type="PROSITE" id="PS51192">
    <property type="entry name" value="HELICASE_ATP_BIND_1"/>
    <property type="match status" value="1"/>
</dbReference>
<proteinExistence type="inferred from homology"/>
<comment type="similarity">
    <text evidence="1">Belongs to the DEAD box helicase family. DEAH subfamily.</text>
</comment>
<dbReference type="InterPro" id="IPR014001">
    <property type="entry name" value="Helicase_ATP-bd"/>
</dbReference>
<dbReference type="SUPFAM" id="SSF52540">
    <property type="entry name" value="P-loop containing nucleoside triphosphate hydrolases"/>
    <property type="match status" value="1"/>
</dbReference>
<dbReference type="Pfam" id="PF04408">
    <property type="entry name" value="WHD_HA2"/>
    <property type="match status" value="1"/>
</dbReference>
<evidence type="ECO:0000259" key="8">
    <source>
        <dbReference type="PROSITE" id="PS51192"/>
    </source>
</evidence>
<dbReference type="PANTHER" id="PTHR18934:SF136">
    <property type="entry name" value="ATP-DEPENDENT RNA HELICASE DHX35-RELATED"/>
    <property type="match status" value="1"/>
</dbReference>
<keyword evidence="4" id="KW-0378">Hydrolase</keyword>
<evidence type="ECO:0000256" key="4">
    <source>
        <dbReference type="ARBA" id="ARBA00022801"/>
    </source>
</evidence>
<keyword evidence="3" id="KW-0547">Nucleotide-binding</keyword>
<evidence type="ECO:0000256" key="5">
    <source>
        <dbReference type="ARBA" id="ARBA00022806"/>
    </source>
</evidence>
<evidence type="ECO:0000256" key="2">
    <source>
        <dbReference type="ARBA" id="ARBA00012552"/>
    </source>
</evidence>
<feature type="domain" description="Helicase ATP-binding" evidence="8">
    <location>
        <begin position="28"/>
        <end position="204"/>
    </location>
</feature>
<keyword evidence="5" id="KW-0347">Helicase</keyword>
<dbReference type="GO" id="GO:0003723">
    <property type="term" value="F:RNA binding"/>
    <property type="evidence" value="ECO:0007669"/>
    <property type="project" value="TreeGrafter"/>
</dbReference>
<name>A0A6A6F7T2_9PEZI</name>
<dbReference type="SMART" id="SM00490">
    <property type="entry name" value="HELICc"/>
    <property type="match status" value="1"/>
</dbReference>
<dbReference type="SMART" id="SM00487">
    <property type="entry name" value="DEXDc"/>
    <property type="match status" value="1"/>
</dbReference>
<dbReference type="GO" id="GO:0005524">
    <property type="term" value="F:ATP binding"/>
    <property type="evidence" value="ECO:0007669"/>
    <property type="project" value="UniProtKB-KW"/>
</dbReference>
<evidence type="ECO:0000313" key="11">
    <source>
        <dbReference type="Proteomes" id="UP000799539"/>
    </source>
</evidence>
<dbReference type="Gene3D" id="1.20.120.1080">
    <property type="match status" value="1"/>
</dbReference>
<dbReference type="Pfam" id="PF00271">
    <property type="entry name" value="Helicase_C"/>
    <property type="match status" value="1"/>
</dbReference>
<dbReference type="InterPro" id="IPR048333">
    <property type="entry name" value="HA2_WH"/>
</dbReference>
<dbReference type="GO" id="GO:0003724">
    <property type="term" value="F:RNA helicase activity"/>
    <property type="evidence" value="ECO:0007669"/>
    <property type="project" value="UniProtKB-EC"/>
</dbReference>
<dbReference type="Gene3D" id="3.40.50.300">
    <property type="entry name" value="P-loop containing nucleotide triphosphate hydrolases"/>
    <property type="match status" value="2"/>
</dbReference>
<organism evidence="10 11">
    <name type="scientific">Cercospora zeae-maydis SCOH1-5</name>
    <dbReference type="NCBI Taxonomy" id="717836"/>
    <lineage>
        <taxon>Eukaryota</taxon>
        <taxon>Fungi</taxon>
        <taxon>Dikarya</taxon>
        <taxon>Ascomycota</taxon>
        <taxon>Pezizomycotina</taxon>
        <taxon>Dothideomycetes</taxon>
        <taxon>Dothideomycetidae</taxon>
        <taxon>Mycosphaerellales</taxon>
        <taxon>Mycosphaerellaceae</taxon>
        <taxon>Cercospora</taxon>
    </lineage>
</organism>
<evidence type="ECO:0000256" key="1">
    <source>
        <dbReference type="ARBA" id="ARBA00008792"/>
    </source>
</evidence>
<dbReference type="EC" id="3.6.4.13" evidence="2"/>
<keyword evidence="6" id="KW-0067">ATP-binding</keyword>
<dbReference type="InterPro" id="IPR011545">
    <property type="entry name" value="DEAD/DEAH_box_helicase_dom"/>
</dbReference>
<dbReference type="CDD" id="cd18791">
    <property type="entry name" value="SF2_C_RHA"/>
    <property type="match status" value="1"/>
</dbReference>
<evidence type="ECO:0000313" key="10">
    <source>
        <dbReference type="EMBL" id="KAF2208791.1"/>
    </source>
</evidence>
<evidence type="ECO:0000256" key="3">
    <source>
        <dbReference type="ARBA" id="ARBA00022741"/>
    </source>
</evidence>
<dbReference type="InterPro" id="IPR027417">
    <property type="entry name" value="P-loop_NTPase"/>
</dbReference>
<dbReference type="Pfam" id="PF07717">
    <property type="entry name" value="OB_NTP_bind"/>
    <property type="match status" value="1"/>
</dbReference>
<dbReference type="OrthoDB" id="10253254at2759"/>
<evidence type="ECO:0000259" key="9">
    <source>
        <dbReference type="PROSITE" id="PS51194"/>
    </source>
</evidence>
<dbReference type="InterPro" id="IPR001650">
    <property type="entry name" value="Helicase_C-like"/>
</dbReference>
<accession>A0A6A6F7T2</accession>
<evidence type="ECO:0000256" key="7">
    <source>
        <dbReference type="ARBA" id="ARBA00047984"/>
    </source>
</evidence>
<sequence>MADTEVFIPGLYKPSSLLPIARHRDALLYAIEQHAVTVLIGQTGSGKTTQLPQYLYEAGWCSDGKCMAITQACTIPSQRLLMIPRRVAATTVAKRVAEEMRCPLGQEVGYSIRFEDVTSDATRIKFLTDGLLLREALVDPLLSRYRVIMVDEAHERSLSSDVLLGLLKKIHKRRPDLKIIISSATLHAERFLEFFGLTEAQEGGEIEAPHTSIVSVEGRAFPVDIHYLTSPCEQYLERAITVVFEIHRMEPDGDILVFLTGRDEIEKALEAVADRLPQLDSGAPNLLALPFYAGLSTEQQIYVFETSPENTRKVIFATNIAEASVTIDGIVHVIDCGFVKLRAYSPYTGIEALTTTPISRSSATQRAGRAGRTRPGKCYRLYTEQTFNSMDEATIPEIQRSNLAPLVLQLKALGIDNIARFDFITPPPAELIIRALELLFSLGALDDYAKLTKPLGARMAELAVEPMLAKCLLGAPAFDCLSEMLTIAAMINLQGSLWISHDNKKAEETARRKFAVEQGDHLTLLNVYQAFVNKGKKESRWCQQHYLNFKALTRAVSIRNQLRRYLERFGIDVTESLSSADVAVSVGGRPKEESIRRCLASGFFAHAARMMPDGTFKTVDGATTLHAHPSSLMFNRKADWVIFNEVLESGDKTFIRDVTKVEKLWLLEYGPEYYRVKRTS</sequence>
<dbReference type="GO" id="GO:0016787">
    <property type="term" value="F:hydrolase activity"/>
    <property type="evidence" value="ECO:0007669"/>
    <property type="project" value="UniProtKB-KW"/>
</dbReference>
<dbReference type="PANTHER" id="PTHR18934">
    <property type="entry name" value="ATP-DEPENDENT RNA HELICASE"/>
    <property type="match status" value="1"/>
</dbReference>
<reference evidence="10" key="1">
    <citation type="journal article" date="2020" name="Stud. Mycol.">
        <title>101 Dothideomycetes genomes: a test case for predicting lifestyles and emergence of pathogens.</title>
        <authorList>
            <person name="Haridas S."/>
            <person name="Albert R."/>
            <person name="Binder M."/>
            <person name="Bloem J."/>
            <person name="Labutti K."/>
            <person name="Salamov A."/>
            <person name="Andreopoulos B."/>
            <person name="Baker S."/>
            <person name="Barry K."/>
            <person name="Bills G."/>
            <person name="Bluhm B."/>
            <person name="Cannon C."/>
            <person name="Castanera R."/>
            <person name="Culley D."/>
            <person name="Daum C."/>
            <person name="Ezra D."/>
            <person name="Gonzalez J."/>
            <person name="Henrissat B."/>
            <person name="Kuo A."/>
            <person name="Liang C."/>
            <person name="Lipzen A."/>
            <person name="Lutzoni F."/>
            <person name="Magnuson J."/>
            <person name="Mondo S."/>
            <person name="Nolan M."/>
            <person name="Ohm R."/>
            <person name="Pangilinan J."/>
            <person name="Park H.-J."/>
            <person name="Ramirez L."/>
            <person name="Alfaro M."/>
            <person name="Sun H."/>
            <person name="Tritt A."/>
            <person name="Yoshinaga Y."/>
            <person name="Zwiers L.-H."/>
            <person name="Turgeon B."/>
            <person name="Goodwin S."/>
            <person name="Spatafora J."/>
            <person name="Crous P."/>
            <person name="Grigoriev I."/>
        </authorList>
    </citation>
    <scope>NUCLEOTIDE SEQUENCE</scope>
    <source>
        <strain evidence="10">SCOH1-5</strain>
    </source>
</reference>
<gene>
    <name evidence="10" type="ORF">CERZMDRAFT_48611</name>
</gene>
<evidence type="ECO:0000256" key="6">
    <source>
        <dbReference type="ARBA" id="ARBA00022840"/>
    </source>
</evidence>
<dbReference type="FunFam" id="3.40.50.300:FF:000578">
    <property type="entry name" value="probable ATP-dependent RNA helicase DHX35"/>
    <property type="match status" value="1"/>
</dbReference>
<dbReference type="SMART" id="SM00847">
    <property type="entry name" value="HA2"/>
    <property type="match status" value="1"/>
</dbReference>
<dbReference type="FunFam" id="1.20.120.1080:FF:000020">
    <property type="entry name" value="ATP dependent RNA helicase, putative"/>
    <property type="match status" value="1"/>
</dbReference>
<feature type="domain" description="Helicase C-terminal" evidence="9">
    <location>
        <begin position="235"/>
        <end position="414"/>
    </location>
</feature>
<protein>
    <recommendedName>
        <fullName evidence="2">RNA helicase</fullName>
        <ecNumber evidence="2">3.6.4.13</ecNumber>
    </recommendedName>
</protein>
<dbReference type="EMBL" id="ML992691">
    <property type="protein sequence ID" value="KAF2208791.1"/>
    <property type="molecule type" value="Genomic_DNA"/>
</dbReference>
<dbReference type="Pfam" id="PF00270">
    <property type="entry name" value="DEAD"/>
    <property type="match status" value="1"/>
</dbReference>